<proteinExistence type="predicted"/>
<dbReference type="AlphaFoldDB" id="A0A812JP94"/>
<gene>
    <name evidence="1" type="ORF">SNEC2469_LOCUS1909</name>
</gene>
<dbReference type="EMBL" id="CAJNJA010006255">
    <property type="protein sequence ID" value="CAE7207951.1"/>
    <property type="molecule type" value="Genomic_DNA"/>
</dbReference>
<name>A0A812JP94_9DINO</name>
<evidence type="ECO:0000313" key="1">
    <source>
        <dbReference type="EMBL" id="CAE7207951.1"/>
    </source>
</evidence>
<reference evidence="1" key="1">
    <citation type="submission" date="2021-02" db="EMBL/GenBank/DDBJ databases">
        <authorList>
            <person name="Dougan E. K."/>
            <person name="Rhodes N."/>
            <person name="Thang M."/>
            <person name="Chan C."/>
        </authorList>
    </citation>
    <scope>NUCLEOTIDE SEQUENCE</scope>
</reference>
<feature type="non-terminal residue" evidence="1">
    <location>
        <position position="86"/>
    </location>
</feature>
<dbReference type="Proteomes" id="UP000601435">
    <property type="component" value="Unassembled WGS sequence"/>
</dbReference>
<accession>A0A812JP94</accession>
<protein>
    <submittedName>
        <fullName evidence="1">Uncharacterized protein</fullName>
    </submittedName>
</protein>
<comment type="caution">
    <text evidence="1">The sequence shown here is derived from an EMBL/GenBank/DDBJ whole genome shotgun (WGS) entry which is preliminary data.</text>
</comment>
<sequence length="86" mass="9521">EQLLRLLLPALRPRFHAALLCRNHAGGRRSLCVLQPGFLASGVQPDLLCFPVEAYGALLRDHPELWRCSVHSNRTGLGNPKGALRE</sequence>
<evidence type="ECO:0000313" key="2">
    <source>
        <dbReference type="Proteomes" id="UP000601435"/>
    </source>
</evidence>
<keyword evidence="2" id="KW-1185">Reference proteome</keyword>
<feature type="non-terminal residue" evidence="1">
    <location>
        <position position="1"/>
    </location>
</feature>
<organism evidence="1 2">
    <name type="scientific">Symbiodinium necroappetens</name>
    <dbReference type="NCBI Taxonomy" id="1628268"/>
    <lineage>
        <taxon>Eukaryota</taxon>
        <taxon>Sar</taxon>
        <taxon>Alveolata</taxon>
        <taxon>Dinophyceae</taxon>
        <taxon>Suessiales</taxon>
        <taxon>Symbiodiniaceae</taxon>
        <taxon>Symbiodinium</taxon>
    </lineage>
</organism>